<keyword evidence="1 2" id="KW-0732">Signal</keyword>
<feature type="domain" description="Outer membrane protein beta-barrel" evidence="3">
    <location>
        <begin position="8"/>
        <end position="194"/>
    </location>
</feature>
<protein>
    <recommendedName>
        <fullName evidence="3">Outer membrane protein beta-barrel domain-containing protein</fullName>
    </recommendedName>
</protein>
<dbReference type="AlphaFoldDB" id="T0HR73"/>
<name>T0HR73_9SPHN</name>
<accession>T0HR73</accession>
<proteinExistence type="predicted"/>
<dbReference type="Proteomes" id="UP000015527">
    <property type="component" value="Unassembled WGS sequence"/>
</dbReference>
<dbReference type="InterPro" id="IPR027385">
    <property type="entry name" value="Beta-barrel_OMP"/>
</dbReference>
<evidence type="ECO:0000259" key="3">
    <source>
        <dbReference type="Pfam" id="PF13505"/>
    </source>
</evidence>
<evidence type="ECO:0000256" key="1">
    <source>
        <dbReference type="ARBA" id="ARBA00022729"/>
    </source>
</evidence>
<feature type="signal peptide" evidence="2">
    <location>
        <begin position="1"/>
        <end position="21"/>
    </location>
</feature>
<feature type="non-terminal residue" evidence="4">
    <location>
        <position position="204"/>
    </location>
</feature>
<evidence type="ECO:0000313" key="5">
    <source>
        <dbReference type="Proteomes" id="UP000015527"/>
    </source>
</evidence>
<evidence type="ECO:0000313" key="4">
    <source>
        <dbReference type="EMBL" id="EQB18831.1"/>
    </source>
</evidence>
<dbReference type="EMBL" id="ATHL01000029">
    <property type="protein sequence ID" value="EQB18831.1"/>
    <property type="molecule type" value="Genomic_DNA"/>
</dbReference>
<comment type="caution">
    <text evidence="4">The sequence shown here is derived from an EMBL/GenBank/DDBJ whole genome shotgun (WGS) entry which is preliminary data.</text>
</comment>
<keyword evidence="5" id="KW-1185">Reference proteome</keyword>
<dbReference type="InterPro" id="IPR011250">
    <property type="entry name" value="OMP/PagP_B-barrel"/>
</dbReference>
<sequence length="204" mass="21601">MRKLVLGLALASTAIATPALARDNSWYLELNAGAMIVEDADLDINGVNNAATAEFETGFDGGAVLGYDFGPFRLETEASYRQSSFKGSNGPDASALTFMVNGLLDFGPDDGLQGYVGGGAGVGRVHYDIFDDSDTGFAWQAIAGIRAPISDRVDVGLKYRFSNVNNLDFVDVAGNDISTRWRSHSLLATLGYNFGEPAAPPPPP</sequence>
<dbReference type="RefSeq" id="WP_021232697.1">
    <property type="nucleotide sequence ID" value="NZ_ATHL01000029.1"/>
</dbReference>
<dbReference type="eggNOG" id="COG3637">
    <property type="taxonomic scope" value="Bacteria"/>
</dbReference>
<gene>
    <name evidence="4" type="ORF">L284_03640</name>
</gene>
<organism evidence="4 5">
    <name type="scientific">Novosphingobium lindaniclasticum LE124</name>
    <dbReference type="NCBI Taxonomy" id="1096930"/>
    <lineage>
        <taxon>Bacteria</taxon>
        <taxon>Pseudomonadati</taxon>
        <taxon>Pseudomonadota</taxon>
        <taxon>Alphaproteobacteria</taxon>
        <taxon>Sphingomonadales</taxon>
        <taxon>Sphingomonadaceae</taxon>
        <taxon>Novosphingobium</taxon>
    </lineage>
</organism>
<dbReference type="Pfam" id="PF13505">
    <property type="entry name" value="OMP_b-brl"/>
    <property type="match status" value="1"/>
</dbReference>
<evidence type="ECO:0000256" key="2">
    <source>
        <dbReference type="SAM" id="SignalP"/>
    </source>
</evidence>
<reference evidence="4 5" key="1">
    <citation type="journal article" date="2013" name="Genome Announc.">
        <title>Genome Sequence of Novosphingobium lindaniclasticum LE124T, Isolated from a Hexachlorocyclohexane Dumpsite.</title>
        <authorList>
            <person name="Saxena A."/>
            <person name="Nayyar N."/>
            <person name="Sangwan N."/>
            <person name="Kumari R."/>
            <person name="Khurana J.P."/>
            <person name="Lal R."/>
        </authorList>
    </citation>
    <scope>NUCLEOTIDE SEQUENCE [LARGE SCALE GENOMIC DNA]</scope>
    <source>
        <strain evidence="4 5">LE124</strain>
    </source>
</reference>
<feature type="chain" id="PRO_5004564654" description="Outer membrane protein beta-barrel domain-containing protein" evidence="2">
    <location>
        <begin position="22"/>
        <end position="204"/>
    </location>
</feature>
<dbReference type="SUPFAM" id="SSF56925">
    <property type="entry name" value="OMPA-like"/>
    <property type="match status" value="1"/>
</dbReference>
<dbReference type="Gene3D" id="2.40.160.20">
    <property type="match status" value="1"/>
</dbReference>
<dbReference type="OrthoDB" id="189250at2"/>